<keyword evidence="10" id="KW-1185">Reference proteome</keyword>
<feature type="transmembrane region" description="Helical" evidence="7">
    <location>
        <begin position="97"/>
        <end position="119"/>
    </location>
</feature>
<comment type="similarity">
    <text evidence="2">Belongs to the major facilitator superfamily. Sugar transporter (TC 2.A.1.1) family.</text>
</comment>
<comment type="subcellular location">
    <subcellularLocation>
        <location evidence="1">Membrane</location>
        <topology evidence="1">Multi-pass membrane protein</topology>
    </subcellularLocation>
</comment>
<dbReference type="EMBL" id="ML993601">
    <property type="protein sequence ID" value="KAF2165251.1"/>
    <property type="molecule type" value="Genomic_DNA"/>
</dbReference>
<dbReference type="PROSITE" id="PS00216">
    <property type="entry name" value="SUGAR_TRANSPORT_1"/>
    <property type="match status" value="1"/>
</dbReference>
<dbReference type="Gene3D" id="1.20.1250.20">
    <property type="entry name" value="MFS general substrate transporter like domains"/>
    <property type="match status" value="1"/>
</dbReference>
<feature type="transmembrane region" description="Helical" evidence="7">
    <location>
        <begin position="65"/>
        <end position="85"/>
    </location>
</feature>
<dbReference type="GO" id="GO:0016020">
    <property type="term" value="C:membrane"/>
    <property type="evidence" value="ECO:0007669"/>
    <property type="project" value="UniProtKB-SubCell"/>
</dbReference>
<evidence type="ECO:0000256" key="6">
    <source>
        <dbReference type="ARBA" id="ARBA00023136"/>
    </source>
</evidence>
<evidence type="ECO:0000256" key="3">
    <source>
        <dbReference type="ARBA" id="ARBA00022448"/>
    </source>
</evidence>
<dbReference type="RefSeq" id="XP_033666140.1">
    <property type="nucleotide sequence ID" value="XM_033817431.1"/>
</dbReference>
<dbReference type="Pfam" id="PF00083">
    <property type="entry name" value="Sugar_tr"/>
    <property type="match status" value="1"/>
</dbReference>
<dbReference type="InterPro" id="IPR036259">
    <property type="entry name" value="MFS_trans_sf"/>
</dbReference>
<feature type="domain" description="Major facilitator superfamily (MFS) profile" evidence="8">
    <location>
        <begin position="18"/>
        <end position="475"/>
    </location>
</feature>
<feature type="transmembrane region" description="Helical" evidence="7">
    <location>
        <begin position="153"/>
        <end position="174"/>
    </location>
</feature>
<evidence type="ECO:0000256" key="1">
    <source>
        <dbReference type="ARBA" id="ARBA00004141"/>
    </source>
</evidence>
<dbReference type="PANTHER" id="PTHR48022:SF38">
    <property type="entry name" value="MAJOR FACILITATOR SUPERFAMILY (MFS) PROFILE DOMAIN-CONTAINING PROTEIN-RELATED"/>
    <property type="match status" value="1"/>
</dbReference>
<feature type="transmembrane region" description="Helical" evidence="7">
    <location>
        <begin position="12"/>
        <end position="36"/>
    </location>
</feature>
<reference evidence="9" key="1">
    <citation type="journal article" date="2020" name="Stud. Mycol.">
        <title>101 Dothideomycetes genomes: a test case for predicting lifestyles and emergence of pathogens.</title>
        <authorList>
            <person name="Haridas S."/>
            <person name="Albert R."/>
            <person name="Binder M."/>
            <person name="Bloem J."/>
            <person name="Labutti K."/>
            <person name="Salamov A."/>
            <person name="Andreopoulos B."/>
            <person name="Baker S."/>
            <person name="Barry K."/>
            <person name="Bills G."/>
            <person name="Bluhm B."/>
            <person name="Cannon C."/>
            <person name="Castanera R."/>
            <person name="Culley D."/>
            <person name="Daum C."/>
            <person name="Ezra D."/>
            <person name="Gonzalez J."/>
            <person name="Henrissat B."/>
            <person name="Kuo A."/>
            <person name="Liang C."/>
            <person name="Lipzen A."/>
            <person name="Lutzoni F."/>
            <person name="Magnuson J."/>
            <person name="Mondo S."/>
            <person name="Nolan M."/>
            <person name="Ohm R."/>
            <person name="Pangilinan J."/>
            <person name="Park H.-J."/>
            <person name="Ramirez L."/>
            <person name="Alfaro M."/>
            <person name="Sun H."/>
            <person name="Tritt A."/>
            <person name="Yoshinaga Y."/>
            <person name="Zwiers L.-H."/>
            <person name="Turgeon B."/>
            <person name="Goodwin S."/>
            <person name="Spatafora J."/>
            <person name="Crous P."/>
            <person name="Grigoriev I."/>
        </authorList>
    </citation>
    <scope>NUCLEOTIDE SEQUENCE</scope>
    <source>
        <strain evidence="9">ATCC 36951</strain>
    </source>
</reference>
<evidence type="ECO:0000256" key="5">
    <source>
        <dbReference type="ARBA" id="ARBA00022989"/>
    </source>
</evidence>
<evidence type="ECO:0000256" key="2">
    <source>
        <dbReference type="ARBA" id="ARBA00010992"/>
    </source>
</evidence>
<dbReference type="SUPFAM" id="SSF103473">
    <property type="entry name" value="MFS general substrate transporter"/>
    <property type="match status" value="1"/>
</dbReference>
<name>A0A6A6CDU8_ZASCE</name>
<dbReference type="PANTHER" id="PTHR48022">
    <property type="entry name" value="PLASTIDIC GLUCOSE TRANSPORTER 4"/>
    <property type="match status" value="1"/>
</dbReference>
<evidence type="ECO:0000313" key="10">
    <source>
        <dbReference type="Proteomes" id="UP000799537"/>
    </source>
</evidence>
<dbReference type="Proteomes" id="UP000799537">
    <property type="component" value="Unassembled WGS sequence"/>
</dbReference>
<dbReference type="InterPro" id="IPR005828">
    <property type="entry name" value="MFS_sugar_transport-like"/>
</dbReference>
<keyword evidence="6 7" id="KW-0472">Membrane</keyword>
<evidence type="ECO:0000256" key="7">
    <source>
        <dbReference type="SAM" id="Phobius"/>
    </source>
</evidence>
<dbReference type="GeneID" id="54570703"/>
<keyword evidence="4 7" id="KW-0812">Transmembrane</keyword>
<dbReference type="PROSITE" id="PS00217">
    <property type="entry name" value="SUGAR_TRANSPORT_2"/>
    <property type="match status" value="1"/>
</dbReference>
<feature type="transmembrane region" description="Helical" evidence="7">
    <location>
        <begin position="417"/>
        <end position="440"/>
    </location>
</feature>
<accession>A0A6A6CDU8</accession>
<feature type="transmembrane region" description="Helical" evidence="7">
    <location>
        <begin position="306"/>
        <end position="328"/>
    </location>
</feature>
<evidence type="ECO:0000256" key="4">
    <source>
        <dbReference type="ARBA" id="ARBA00022692"/>
    </source>
</evidence>
<feature type="transmembrane region" description="Helical" evidence="7">
    <location>
        <begin position="377"/>
        <end position="396"/>
    </location>
</feature>
<sequence length="515" mass="56704">MLDSSGFKVNANSYNLIVVFFVGLSTLSTAYGLSIIGSTVGQPNFYDYFHLAKQGESGYDHTTNIIGALNGSNSAGGFLGCLVAAWTSDRFSRIRTIMAGCVFLTVGGAINAGSVSIVMFCLGRLVTGIGSGLLAVAVPMYQGEVATAENRGLMMGATAITFGIGYSLAGWLGYACAFIPATASYASFAWRFPLSFQCIPPLLVLIGSKFLPFSPRWLLSQDRRDEAFSVIKRLHREKNDPHDVVARQEFYLMEKQFESDKALSLQSAKLQIFRTKANRRRALVGMLLMSFDQLAGVYVLTNYGVLIYASLGLSGTIPLLLNACWNTLATVGNTWGAFNVDKYGRRRFFLIGITGVWLCLIFLAALTGTFLGTTNNAGLSAAVFFIWLYVVFWAFFMDATQFVYVSEIWPNHLRAIGTAWGFIWYFLFSVVMLVAAPVALNKIGWKIYIGVIYFLFPETKSRTLEEIGVLFGDENVASRWYDLSEADKVQVTHEALARTTGLGSNKLEEDYVEAK</sequence>
<dbReference type="InterPro" id="IPR050360">
    <property type="entry name" value="MFS_Sugar_Transporters"/>
</dbReference>
<proteinExistence type="inferred from homology"/>
<dbReference type="AlphaFoldDB" id="A0A6A6CDU8"/>
<feature type="transmembrane region" description="Helical" evidence="7">
    <location>
        <begin position="282"/>
        <end position="300"/>
    </location>
</feature>
<dbReference type="InterPro" id="IPR005829">
    <property type="entry name" value="Sugar_transporter_CS"/>
</dbReference>
<dbReference type="PROSITE" id="PS50850">
    <property type="entry name" value="MFS"/>
    <property type="match status" value="1"/>
</dbReference>
<feature type="transmembrane region" description="Helical" evidence="7">
    <location>
        <begin position="348"/>
        <end position="371"/>
    </location>
</feature>
<dbReference type="InterPro" id="IPR003663">
    <property type="entry name" value="Sugar/inositol_transpt"/>
</dbReference>
<keyword evidence="3" id="KW-0813">Transport</keyword>
<dbReference type="GO" id="GO:0005351">
    <property type="term" value="F:carbohydrate:proton symporter activity"/>
    <property type="evidence" value="ECO:0007669"/>
    <property type="project" value="TreeGrafter"/>
</dbReference>
<feature type="transmembrane region" description="Helical" evidence="7">
    <location>
        <begin position="125"/>
        <end position="141"/>
    </location>
</feature>
<dbReference type="InterPro" id="IPR020846">
    <property type="entry name" value="MFS_dom"/>
</dbReference>
<protein>
    <recommendedName>
        <fullName evidence="8">Major facilitator superfamily (MFS) profile domain-containing protein</fullName>
    </recommendedName>
</protein>
<evidence type="ECO:0000313" key="9">
    <source>
        <dbReference type="EMBL" id="KAF2165251.1"/>
    </source>
</evidence>
<gene>
    <name evidence="9" type="ORF">M409DRAFT_67496</name>
</gene>
<dbReference type="PRINTS" id="PR00171">
    <property type="entry name" value="SUGRTRNSPORT"/>
</dbReference>
<evidence type="ECO:0000259" key="8">
    <source>
        <dbReference type="PROSITE" id="PS50850"/>
    </source>
</evidence>
<keyword evidence="5 7" id="KW-1133">Transmembrane helix</keyword>
<dbReference type="OrthoDB" id="6612291at2759"/>
<organism evidence="9 10">
    <name type="scientific">Zasmidium cellare ATCC 36951</name>
    <dbReference type="NCBI Taxonomy" id="1080233"/>
    <lineage>
        <taxon>Eukaryota</taxon>
        <taxon>Fungi</taxon>
        <taxon>Dikarya</taxon>
        <taxon>Ascomycota</taxon>
        <taxon>Pezizomycotina</taxon>
        <taxon>Dothideomycetes</taxon>
        <taxon>Dothideomycetidae</taxon>
        <taxon>Mycosphaerellales</taxon>
        <taxon>Mycosphaerellaceae</taxon>
        <taxon>Zasmidium</taxon>
    </lineage>
</organism>